<reference evidence="7 8" key="1">
    <citation type="journal article" date="2014" name="Int. J. Syst. Evol. Microbiol.">
        <title>Complete genome sequence of Corynebacterium casei LMG S-19264T (=DSM 44701T), isolated from a smear-ripened cheese.</title>
        <authorList>
            <consortium name="US DOE Joint Genome Institute (JGI-PGF)"/>
            <person name="Walter F."/>
            <person name="Albersmeier A."/>
            <person name="Kalinowski J."/>
            <person name="Ruckert C."/>
        </authorList>
    </citation>
    <scope>NUCLEOTIDE SEQUENCE [LARGE SCALE GENOMIC DNA]</scope>
    <source>
        <strain evidence="7 8">CGMCC 1.12976</strain>
    </source>
</reference>
<evidence type="ECO:0000313" key="7">
    <source>
        <dbReference type="EMBL" id="GGF27714.1"/>
    </source>
</evidence>
<evidence type="ECO:0000313" key="8">
    <source>
        <dbReference type="Proteomes" id="UP000598775"/>
    </source>
</evidence>
<comment type="caution">
    <text evidence="7">The sequence shown here is derived from an EMBL/GenBank/DDBJ whole genome shotgun (WGS) entry which is preliminary data.</text>
</comment>
<dbReference type="InterPro" id="IPR036513">
    <property type="entry name" value="STAS_dom_sf"/>
</dbReference>
<feature type="transmembrane region" description="Helical" evidence="5">
    <location>
        <begin position="113"/>
        <end position="130"/>
    </location>
</feature>
<feature type="transmembrane region" description="Helical" evidence="5">
    <location>
        <begin position="361"/>
        <end position="377"/>
    </location>
</feature>
<dbReference type="PANTHER" id="PTHR11814">
    <property type="entry name" value="SULFATE TRANSPORTER"/>
    <property type="match status" value="1"/>
</dbReference>
<comment type="subcellular location">
    <subcellularLocation>
        <location evidence="1">Membrane</location>
        <topology evidence="1">Multi-pass membrane protein</topology>
    </subcellularLocation>
</comment>
<evidence type="ECO:0000256" key="2">
    <source>
        <dbReference type="ARBA" id="ARBA00022692"/>
    </source>
</evidence>
<feature type="transmembrane region" description="Helical" evidence="5">
    <location>
        <begin position="389"/>
        <end position="422"/>
    </location>
</feature>
<dbReference type="InterPro" id="IPR001902">
    <property type="entry name" value="SLC26A/SulP_fam"/>
</dbReference>
<feature type="transmembrane region" description="Helical" evidence="5">
    <location>
        <begin position="335"/>
        <end position="355"/>
    </location>
</feature>
<feature type="transmembrane region" description="Helical" evidence="5">
    <location>
        <begin position="142"/>
        <end position="161"/>
    </location>
</feature>
<name>A0A917EXP6_9MICO</name>
<feature type="transmembrane region" description="Helical" evidence="5">
    <location>
        <begin position="181"/>
        <end position="206"/>
    </location>
</feature>
<protein>
    <submittedName>
        <fullName evidence="7">Sodium-independent anion transporter</fullName>
    </submittedName>
</protein>
<keyword evidence="2 5" id="KW-0812">Transmembrane</keyword>
<organism evidence="7 8">
    <name type="scientific">Subtercola lobariae</name>
    <dbReference type="NCBI Taxonomy" id="1588641"/>
    <lineage>
        <taxon>Bacteria</taxon>
        <taxon>Bacillati</taxon>
        <taxon>Actinomycetota</taxon>
        <taxon>Actinomycetes</taxon>
        <taxon>Micrococcales</taxon>
        <taxon>Microbacteriaceae</taxon>
        <taxon>Subtercola</taxon>
    </lineage>
</organism>
<feature type="transmembrane region" description="Helical" evidence="5">
    <location>
        <begin position="256"/>
        <end position="275"/>
    </location>
</feature>
<keyword evidence="8" id="KW-1185">Reference proteome</keyword>
<keyword evidence="3 5" id="KW-1133">Transmembrane helix</keyword>
<feature type="transmembrane region" description="Helical" evidence="5">
    <location>
        <begin position="60"/>
        <end position="77"/>
    </location>
</feature>
<feature type="transmembrane region" description="Helical" evidence="5">
    <location>
        <begin position="218"/>
        <end position="244"/>
    </location>
</feature>
<feature type="transmembrane region" description="Helical" evidence="5">
    <location>
        <begin position="33"/>
        <end position="54"/>
    </location>
</feature>
<evidence type="ECO:0000256" key="1">
    <source>
        <dbReference type="ARBA" id="ARBA00004141"/>
    </source>
</evidence>
<dbReference type="InterPro" id="IPR011547">
    <property type="entry name" value="SLC26A/SulP_dom"/>
</dbReference>
<evidence type="ECO:0000256" key="4">
    <source>
        <dbReference type="ARBA" id="ARBA00023136"/>
    </source>
</evidence>
<dbReference type="Gene3D" id="3.30.750.24">
    <property type="entry name" value="STAS domain"/>
    <property type="match status" value="1"/>
</dbReference>
<dbReference type="Proteomes" id="UP000598775">
    <property type="component" value="Unassembled WGS sequence"/>
</dbReference>
<evidence type="ECO:0000256" key="5">
    <source>
        <dbReference type="SAM" id="Phobius"/>
    </source>
</evidence>
<evidence type="ECO:0000259" key="6">
    <source>
        <dbReference type="Pfam" id="PF00916"/>
    </source>
</evidence>
<feature type="transmembrane region" description="Helical" evidence="5">
    <location>
        <begin position="89"/>
        <end position="107"/>
    </location>
</feature>
<gene>
    <name evidence="7" type="ORF">GCM10011399_21260</name>
</gene>
<dbReference type="Pfam" id="PF00916">
    <property type="entry name" value="Sulfate_transp"/>
    <property type="match status" value="1"/>
</dbReference>
<dbReference type="EMBL" id="BMGP01000003">
    <property type="protein sequence ID" value="GGF27714.1"/>
    <property type="molecule type" value="Genomic_DNA"/>
</dbReference>
<keyword evidence="4 5" id="KW-0472">Membrane</keyword>
<proteinExistence type="predicted"/>
<feature type="domain" description="SLC26A/SulP transporter" evidence="6">
    <location>
        <begin position="29"/>
        <end position="397"/>
    </location>
</feature>
<evidence type="ECO:0000256" key="3">
    <source>
        <dbReference type="ARBA" id="ARBA00022989"/>
    </source>
</evidence>
<dbReference type="AlphaFoldDB" id="A0A917EXP6"/>
<dbReference type="GO" id="GO:0016020">
    <property type="term" value="C:membrane"/>
    <property type="evidence" value="ECO:0007669"/>
    <property type="project" value="UniProtKB-SubCell"/>
</dbReference>
<accession>A0A917EXP6</accession>
<sequence>MSERQTVVPERTRRGWFFPTIREYQRSMLQADVLGGLTASAVILPQAMAYATIAGLPVQIGLYTCMLPAVVYALLGGSRALNVSTTSTIATLTASSLLAASTAAESAEPVRDLVTLTLIVGVLLILARLFRLGSLVENVSEATLIGIRAGTGLTIAATQLPKLLGIAAPPSGTGFFETLGYTVAHLVGANGATVVLSAASIALLLLIARFFARIPGALIVVVVGIVLMAFTGLAGAGVALIAPVPSGLPGIQLPDVAAFGAVLPSAIAIAIMAFLESISAGRSVRTSDEPDIDADQELLALGAASVISSFTQAMPAGGGFSQAAVSRQAGVRTQVASLTTAVIAVLVALFLAPVLSDLPQAVLGSLVIVAAVGLVKVRDFTRLARISPVEAWLALATAVVAVTAGLLAGVVTGVLITLVLVLRELNQPQVAPIYRRASGAWSIVSQPGDQPPLAAVLPLHLTSGLYTANIKPTTRAVVSAVQALTPMPAIVIFEVASLPHMSVTVLDGLRDLEASLVGLGCTLYLVGLPERAVDAACNSEWFAGFEGAGHLQPTIDAALKAAGRLT</sequence>
<dbReference type="GO" id="GO:0055085">
    <property type="term" value="P:transmembrane transport"/>
    <property type="evidence" value="ECO:0007669"/>
    <property type="project" value="InterPro"/>
</dbReference>